<dbReference type="AlphaFoldDB" id="A0A0D7BHQ7"/>
<evidence type="ECO:0000256" key="1">
    <source>
        <dbReference type="SAM" id="MobiDB-lite"/>
    </source>
</evidence>
<accession>A0A0D7BHQ7</accession>
<organism evidence="2 3">
    <name type="scientific">Cylindrobasidium torrendii FP15055 ss-10</name>
    <dbReference type="NCBI Taxonomy" id="1314674"/>
    <lineage>
        <taxon>Eukaryota</taxon>
        <taxon>Fungi</taxon>
        <taxon>Dikarya</taxon>
        <taxon>Basidiomycota</taxon>
        <taxon>Agaricomycotina</taxon>
        <taxon>Agaricomycetes</taxon>
        <taxon>Agaricomycetidae</taxon>
        <taxon>Agaricales</taxon>
        <taxon>Marasmiineae</taxon>
        <taxon>Physalacriaceae</taxon>
        <taxon>Cylindrobasidium</taxon>
    </lineage>
</organism>
<dbReference type="EMBL" id="KN880473">
    <property type="protein sequence ID" value="KIY70098.1"/>
    <property type="molecule type" value="Genomic_DNA"/>
</dbReference>
<feature type="region of interest" description="Disordered" evidence="1">
    <location>
        <begin position="729"/>
        <end position="804"/>
    </location>
</feature>
<gene>
    <name evidence="2" type="ORF">CYLTODRAFT_452013</name>
</gene>
<name>A0A0D7BHQ7_9AGAR</name>
<dbReference type="Proteomes" id="UP000054007">
    <property type="component" value="Unassembled WGS sequence"/>
</dbReference>
<evidence type="ECO:0000313" key="2">
    <source>
        <dbReference type="EMBL" id="KIY70098.1"/>
    </source>
</evidence>
<feature type="region of interest" description="Disordered" evidence="1">
    <location>
        <begin position="312"/>
        <end position="348"/>
    </location>
</feature>
<reference evidence="2 3" key="1">
    <citation type="journal article" date="2015" name="Fungal Genet. Biol.">
        <title>Evolution of novel wood decay mechanisms in Agaricales revealed by the genome sequences of Fistulina hepatica and Cylindrobasidium torrendii.</title>
        <authorList>
            <person name="Floudas D."/>
            <person name="Held B.W."/>
            <person name="Riley R."/>
            <person name="Nagy L.G."/>
            <person name="Koehler G."/>
            <person name="Ransdell A.S."/>
            <person name="Younus H."/>
            <person name="Chow J."/>
            <person name="Chiniquy J."/>
            <person name="Lipzen A."/>
            <person name="Tritt A."/>
            <person name="Sun H."/>
            <person name="Haridas S."/>
            <person name="LaButti K."/>
            <person name="Ohm R.A."/>
            <person name="Kues U."/>
            <person name="Blanchette R.A."/>
            <person name="Grigoriev I.V."/>
            <person name="Minto R.E."/>
            <person name="Hibbett D.S."/>
        </authorList>
    </citation>
    <scope>NUCLEOTIDE SEQUENCE [LARGE SCALE GENOMIC DNA]</scope>
    <source>
        <strain evidence="2 3">FP15055 ss-10</strain>
    </source>
</reference>
<keyword evidence="3" id="KW-1185">Reference proteome</keyword>
<evidence type="ECO:0000313" key="3">
    <source>
        <dbReference type="Proteomes" id="UP000054007"/>
    </source>
</evidence>
<proteinExistence type="predicted"/>
<sequence length="804" mass="88506">MDVPDPATFLRAEDISFSDEFSDVVEFSFLPGRDDMVPWVEYSGGLPPKSLWDDSICGENTINIQSDMYNFLDMGALSFVPSDETLLKILETAEHNRKCSLDDRITLGDDIPEFNTELCEYTLVVAKAIRETIFTRDPYTGIVQEHTWPYPNIPRFKLSANPWMVSTHAYGAAFYQGIHSPLVRRVGASIESGTLPTAFKPVFKPASFRRNNCPTSLGSDVALSAPGSGDSGSGDEYEYEFCGLAVNEWITTLPAPDAFSDVNADEQDVAQLHTLEPLPEPKIQLSEDDTNWRSVAIRRRLLDPSSIVENSECLSDTLPTPTGSDTPGMPASQNSILQDEGSDTQRAYQTSESCEDMPQLLRAEDISFSAEFSGVTEFTFLPGYDDMVPWVEYSGGLPPKSLWGDPICGENTITIQSNIHILLDMGALSFIPSDESLFKILETAEHNRKCPLDDRITLGDDIPEFNTKLCEYTLKIARGVTKTIFTRDPYTGIVQEHTSPYPDIPRFKLTANPWMVSTHAYRTAFSHGDHSPLVRRVGASIESGTLPTVFKPVFKPASFRRNNVPTLTCGTSGSDVASIASDSGGSGSGDEYEFCGLAVKDWITTLPAPDAFSDADADEQDVTQLHALEPLPEPKTHLSKDDTNWRSVAIRLQLLDPSSIAENSECLPEPYTHTLPMPSGSQTPEIFASRDSILLASQGEGSDIRRSCPSRRAKTVAAAALNDQLCTKSRLPRSIQSSKRKRGPAPTTDDFASLDNDSAPKGKRKCHIQRETRSLPSRVAKSVAADRMTKQLWGRSKPTPSRRG</sequence>
<protein>
    <submittedName>
        <fullName evidence="2">Uncharacterized protein</fullName>
    </submittedName>
</protein>
<feature type="compositionally biased region" description="Polar residues" evidence="1">
    <location>
        <begin position="312"/>
        <end position="337"/>
    </location>
</feature>
<dbReference type="OrthoDB" id="3098341at2759"/>